<feature type="transmembrane region" description="Helical" evidence="1">
    <location>
        <begin position="21"/>
        <end position="43"/>
    </location>
</feature>
<feature type="transmembrane region" description="Helical" evidence="1">
    <location>
        <begin position="63"/>
        <end position="85"/>
    </location>
</feature>
<dbReference type="Proteomes" id="UP000050761">
    <property type="component" value="Unassembled WGS sequence"/>
</dbReference>
<evidence type="ECO:0000256" key="1">
    <source>
        <dbReference type="SAM" id="Phobius"/>
    </source>
</evidence>
<keyword evidence="1" id="KW-0472">Membrane</keyword>
<evidence type="ECO:0000313" key="2">
    <source>
        <dbReference type="Proteomes" id="UP000050761"/>
    </source>
</evidence>
<dbReference type="AlphaFoldDB" id="A0A183GQU1"/>
<reference evidence="3" key="1">
    <citation type="submission" date="2019-09" db="UniProtKB">
        <authorList>
            <consortium name="WormBaseParasite"/>
        </authorList>
    </citation>
    <scope>IDENTIFICATION</scope>
</reference>
<keyword evidence="1" id="KW-1133">Transmembrane helix</keyword>
<name>A0A183GQU1_HELPZ</name>
<keyword evidence="1" id="KW-0812">Transmembrane</keyword>
<dbReference type="WBParaSite" id="HPBE_0002506101-mRNA-1">
    <property type="protein sequence ID" value="HPBE_0002506101-mRNA-1"/>
    <property type="gene ID" value="HPBE_0002506101"/>
</dbReference>
<proteinExistence type="predicted"/>
<sequence length="118" mass="13363">LAYRGGRRSLSTRYQLAENVRAVRLVVPVIILDTMVTLVDLISSRFFDVGMMFDAVKCSNKNYVTTFLICRLVGPLMQPVSVITWNRVRATASLSYDRTPTLLGRIKRGLIHLLDFSL</sequence>
<protein>
    <submittedName>
        <fullName evidence="3">Ion_trans domain-containing protein</fullName>
    </submittedName>
</protein>
<keyword evidence="2" id="KW-1185">Reference proteome</keyword>
<accession>A0A183GQU1</accession>
<evidence type="ECO:0000313" key="3">
    <source>
        <dbReference type="WBParaSite" id="HPBE_0002506101-mRNA-1"/>
    </source>
</evidence>
<organism evidence="2 3">
    <name type="scientific">Heligmosomoides polygyrus</name>
    <name type="common">Parasitic roundworm</name>
    <dbReference type="NCBI Taxonomy" id="6339"/>
    <lineage>
        <taxon>Eukaryota</taxon>
        <taxon>Metazoa</taxon>
        <taxon>Ecdysozoa</taxon>
        <taxon>Nematoda</taxon>
        <taxon>Chromadorea</taxon>
        <taxon>Rhabditida</taxon>
        <taxon>Rhabditina</taxon>
        <taxon>Rhabditomorpha</taxon>
        <taxon>Strongyloidea</taxon>
        <taxon>Heligmosomidae</taxon>
        <taxon>Heligmosomoides</taxon>
    </lineage>
</organism>